<comment type="caution">
    <text evidence="1">The sequence shown here is derived from an EMBL/GenBank/DDBJ whole genome shotgun (WGS) entry which is preliminary data.</text>
</comment>
<evidence type="ECO:0000313" key="1">
    <source>
        <dbReference type="EMBL" id="MFD2569858.1"/>
    </source>
</evidence>
<name>A0ABW5LYJ6_9BACT</name>
<dbReference type="RefSeq" id="WP_381519601.1">
    <property type="nucleotide sequence ID" value="NZ_JBHULN010000002.1"/>
</dbReference>
<organism evidence="1 2">
    <name type="scientific">Spirosoma soli</name>
    <dbReference type="NCBI Taxonomy" id="1770529"/>
    <lineage>
        <taxon>Bacteria</taxon>
        <taxon>Pseudomonadati</taxon>
        <taxon>Bacteroidota</taxon>
        <taxon>Cytophagia</taxon>
        <taxon>Cytophagales</taxon>
        <taxon>Cytophagaceae</taxon>
        <taxon>Spirosoma</taxon>
    </lineage>
</organism>
<reference evidence="2" key="1">
    <citation type="journal article" date="2019" name="Int. J. Syst. Evol. Microbiol.">
        <title>The Global Catalogue of Microorganisms (GCM) 10K type strain sequencing project: providing services to taxonomists for standard genome sequencing and annotation.</title>
        <authorList>
            <consortium name="The Broad Institute Genomics Platform"/>
            <consortium name="The Broad Institute Genome Sequencing Center for Infectious Disease"/>
            <person name="Wu L."/>
            <person name="Ma J."/>
        </authorList>
    </citation>
    <scope>NUCLEOTIDE SEQUENCE [LARGE SCALE GENOMIC DNA]</scope>
    <source>
        <strain evidence="2">KCTC 42805</strain>
    </source>
</reference>
<dbReference type="Proteomes" id="UP001597469">
    <property type="component" value="Unassembled WGS sequence"/>
</dbReference>
<accession>A0ABW5LYJ6</accession>
<sequence length="52" mass="5892">MHTDLEILLVDTPLSDRLEAAVNLMILFPDLPSDQALVQAYAWIGFFCKQLD</sequence>
<protein>
    <submittedName>
        <fullName evidence="1">Uncharacterized protein</fullName>
    </submittedName>
</protein>
<gene>
    <name evidence="1" type="ORF">ACFSUS_04385</name>
</gene>
<keyword evidence="2" id="KW-1185">Reference proteome</keyword>
<proteinExistence type="predicted"/>
<evidence type="ECO:0000313" key="2">
    <source>
        <dbReference type="Proteomes" id="UP001597469"/>
    </source>
</evidence>
<dbReference type="EMBL" id="JBHULN010000002">
    <property type="protein sequence ID" value="MFD2569858.1"/>
    <property type="molecule type" value="Genomic_DNA"/>
</dbReference>